<evidence type="ECO:0000313" key="1">
    <source>
        <dbReference type="Ensembl" id="ENSMZEP00005032986.1"/>
    </source>
</evidence>
<reference evidence="1" key="2">
    <citation type="submission" date="2025-08" db="UniProtKB">
        <authorList>
            <consortium name="Ensembl"/>
        </authorList>
    </citation>
    <scope>IDENTIFICATION</scope>
</reference>
<reference evidence="1" key="3">
    <citation type="submission" date="2025-09" db="UniProtKB">
        <authorList>
            <consortium name="Ensembl"/>
        </authorList>
    </citation>
    <scope>IDENTIFICATION</scope>
</reference>
<evidence type="ECO:0000313" key="2">
    <source>
        <dbReference type="Proteomes" id="UP000265160"/>
    </source>
</evidence>
<dbReference type="AlphaFoldDB" id="A0A3P9DFS1"/>
<accession>A0A3P9DFS1</accession>
<sequence length="114" mass="13337">MLKDIIWEGLLELFLNNCKLRSAVQTNILMYHHFGSSSRLWLSPSDERKLVRMSRNNQKSQTRTTKATAWKGLEYTGNAVNFHPSLVKKFTFRRRRCFLIPNEISLVLFSSNCV</sequence>
<dbReference type="Proteomes" id="UP000265160">
    <property type="component" value="LG18"/>
</dbReference>
<organism evidence="1 2">
    <name type="scientific">Maylandia zebra</name>
    <name type="common">zebra mbuna</name>
    <dbReference type="NCBI Taxonomy" id="106582"/>
    <lineage>
        <taxon>Eukaryota</taxon>
        <taxon>Metazoa</taxon>
        <taxon>Chordata</taxon>
        <taxon>Craniata</taxon>
        <taxon>Vertebrata</taxon>
        <taxon>Euteleostomi</taxon>
        <taxon>Actinopterygii</taxon>
        <taxon>Neopterygii</taxon>
        <taxon>Teleostei</taxon>
        <taxon>Neoteleostei</taxon>
        <taxon>Acanthomorphata</taxon>
        <taxon>Ovalentaria</taxon>
        <taxon>Cichlomorphae</taxon>
        <taxon>Cichliformes</taxon>
        <taxon>Cichlidae</taxon>
        <taxon>African cichlids</taxon>
        <taxon>Pseudocrenilabrinae</taxon>
        <taxon>Haplochromini</taxon>
        <taxon>Maylandia</taxon>
        <taxon>Maylandia zebra complex</taxon>
    </lineage>
</organism>
<reference evidence="1 2" key="1">
    <citation type="journal article" date="2014" name="Nature">
        <title>The genomic substrate for adaptive radiation in African cichlid fish.</title>
        <authorList>
            <person name="Brawand D."/>
            <person name="Wagner C.E."/>
            <person name="Li Y.I."/>
            <person name="Malinsky M."/>
            <person name="Keller I."/>
            <person name="Fan S."/>
            <person name="Simakov O."/>
            <person name="Ng A.Y."/>
            <person name="Lim Z.W."/>
            <person name="Bezault E."/>
            <person name="Turner-Maier J."/>
            <person name="Johnson J."/>
            <person name="Alcazar R."/>
            <person name="Noh H.J."/>
            <person name="Russell P."/>
            <person name="Aken B."/>
            <person name="Alfoldi J."/>
            <person name="Amemiya C."/>
            <person name="Azzouzi N."/>
            <person name="Baroiller J.F."/>
            <person name="Barloy-Hubler F."/>
            <person name="Berlin A."/>
            <person name="Bloomquist R."/>
            <person name="Carleton K.L."/>
            <person name="Conte M.A."/>
            <person name="D'Cotta H."/>
            <person name="Eshel O."/>
            <person name="Gaffney L."/>
            <person name="Galibert F."/>
            <person name="Gante H.F."/>
            <person name="Gnerre S."/>
            <person name="Greuter L."/>
            <person name="Guyon R."/>
            <person name="Haddad N.S."/>
            <person name="Haerty W."/>
            <person name="Harris R.M."/>
            <person name="Hofmann H.A."/>
            <person name="Hourlier T."/>
            <person name="Hulata G."/>
            <person name="Jaffe D.B."/>
            <person name="Lara M."/>
            <person name="Lee A.P."/>
            <person name="MacCallum I."/>
            <person name="Mwaiko S."/>
            <person name="Nikaido M."/>
            <person name="Nishihara H."/>
            <person name="Ozouf-Costaz C."/>
            <person name="Penman D.J."/>
            <person name="Przybylski D."/>
            <person name="Rakotomanga M."/>
            <person name="Renn S.C.P."/>
            <person name="Ribeiro F.J."/>
            <person name="Ron M."/>
            <person name="Salzburger W."/>
            <person name="Sanchez-Pulido L."/>
            <person name="Santos M.E."/>
            <person name="Searle S."/>
            <person name="Sharpe T."/>
            <person name="Swofford R."/>
            <person name="Tan F.J."/>
            <person name="Williams L."/>
            <person name="Young S."/>
            <person name="Yin S."/>
            <person name="Okada N."/>
            <person name="Kocher T.D."/>
            <person name="Miska E.A."/>
            <person name="Lander E.S."/>
            <person name="Venkatesh B."/>
            <person name="Fernald R.D."/>
            <person name="Meyer A."/>
            <person name="Ponting C.P."/>
            <person name="Streelman J.T."/>
            <person name="Lindblad-Toh K."/>
            <person name="Seehausen O."/>
            <person name="Di Palma F."/>
        </authorList>
    </citation>
    <scope>NUCLEOTIDE SEQUENCE</scope>
</reference>
<proteinExistence type="predicted"/>
<dbReference type="Ensembl" id="ENSMZET00005034076.1">
    <property type="protein sequence ID" value="ENSMZEP00005032986.1"/>
    <property type="gene ID" value="ENSMZEG00005024592.1"/>
</dbReference>
<protein>
    <submittedName>
        <fullName evidence="1">Uncharacterized protein</fullName>
    </submittedName>
</protein>
<keyword evidence="2" id="KW-1185">Reference proteome</keyword>
<name>A0A3P9DFS1_9CICH</name>